<dbReference type="InParanoid" id="A0A1Y2DYE6"/>
<dbReference type="AlphaFoldDB" id="A0A1Y2DYE6"/>
<accession>A0A1Y2DYE6</accession>
<protein>
    <submittedName>
        <fullName evidence="2">Uncharacterized protein</fullName>
    </submittedName>
</protein>
<feature type="compositionally biased region" description="Polar residues" evidence="1">
    <location>
        <begin position="127"/>
        <end position="136"/>
    </location>
</feature>
<feature type="region of interest" description="Disordered" evidence="1">
    <location>
        <begin position="251"/>
        <end position="281"/>
    </location>
</feature>
<dbReference type="EMBL" id="MCFJ01000007">
    <property type="protein sequence ID" value="ORY64229.1"/>
    <property type="molecule type" value="Genomic_DNA"/>
</dbReference>
<keyword evidence="3" id="KW-1185">Reference proteome</keyword>
<organism evidence="2 3">
    <name type="scientific">Pseudomassariella vexata</name>
    <dbReference type="NCBI Taxonomy" id="1141098"/>
    <lineage>
        <taxon>Eukaryota</taxon>
        <taxon>Fungi</taxon>
        <taxon>Dikarya</taxon>
        <taxon>Ascomycota</taxon>
        <taxon>Pezizomycotina</taxon>
        <taxon>Sordariomycetes</taxon>
        <taxon>Xylariomycetidae</taxon>
        <taxon>Amphisphaeriales</taxon>
        <taxon>Pseudomassariaceae</taxon>
        <taxon>Pseudomassariella</taxon>
    </lineage>
</organism>
<proteinExistence type="predicted"/>
<feature type="compositionally biased region" description="Basic residues" evidence="1">
    <location>
        <begin position="90"/>
        <end position="103"/>
    </location>
</feature>
<dbReference type="GeneID" id="63779192"/>
<gene>
    <name evidence="2" type="ORF">BCR38DRAFT_474742</name>
</gene>
<feature type="region of interest" description="Disordered" evidence="1">
    <location>
        <begin position="69"/>
        <end position="183"/>
    </location>
</feature>
<evidence type="ECO:0000256" key="1">
    <source>
        <dbReference type="SAM" id="MobiDB-lite"/>
    </source>
</evidence>
<dbReference type="RefSeq" id="XP_040715643.1">
    <property type="nucleotide sequence ID" value="XM_040862980.1"/>
</dbReference>
<evidence type="ECO:0000313" key="2">
    <source>
        <dbReference type="EMBL" id="ORY64229.1"/>
    </source>
</evidence>
<dbReference type="Proteomes" id="UP000193689">
    <property type="component" value="Unassembled WGS sequence"/>
</dbReference>
<comment type="caution">
    <text evidence="2">The sequence shown here is derived from an EMBL/GenBank/DDBJ whole genome shotgun (WGS) entry which is preliminary data.</text>
</comment>
<evidence type="ECO:0000313" key="3">
    <source>
        <dbReference type="Proteomes" id="UP000193689"/>
    </source>
</evidence>
<feature type="compositionally biased region" description="Basic and acidic residues" evidence="1">
    <location>
        <begin position="272"/>
        <end position="281"/>
    </location>
</feature>
<sequence length="281" mass="30583">MPKNCEEKSDAEKREERQARKINRWGYRGIATEEDKERALDLALSRIPRKRKTFLDNAELMAKLKADAKAQGAAEAFISSPSAVPPSFKKAQKSRGPSQKKSRATSAPVSSSLSLDDLTDSEAAGSPESTTMSEPNLETIDEHRLEVELLAAPGEEVVKPQAQQGPEHRSKTSTAVLDPEESDKAVFEAASECDPDEADDLHVGFKTSSTVTMIESEAAIEAQTKKRIFVDLDAELNDDELDAEFDAIQDDETQSLAGSSAADSDVDELEAQLERARCCGP</sequence>
<reference evidence="2 3" key="1">
    <citation type="submission" date="2016-07" db="EMBL/GenBank/DDBJ databases">
        <title>Pervasive Adenine N6-methylation of Active Genes in Fungi.</title>
        <authorList>
            <consortium name="DOE Joint Genome Institute"/>
            <person name="Mondo S.J."/>
            <person name="Dannebaum R.O."/>
            <person name="Kuo R.C."/>
            <person name="Labutti K."/>
            <person name="Haridas S."/>
            <person name="Kuo A."/>
            <person name="Salamov A."/>
            <person name="Ahrendt S.R."/>
            <person name="Lipzen A."/>
            <person name="Sullivan W."/>
            <person name="Andreopoulos W.B."/>
            <person name="Clum A."/>
            <person name="Lindquist E."/>
            <person name="Daum C."/>
            <person name="Ramamoorthy G.K."/>
            <person name="Gryganskyi A."/>
            <person name="Culley D."/>
            <person name="Magnuson J.K."/>
            <person name="James T.Y."/>
            <person name="O'Malley M.A."/>
            <person name="Stajich J.E."/>
            <person name="Spatafora J.W."/>
            <person name="Visel A."/>
            <person name="Grigoriev I.V."/>
        </authorList>
    </citation>
    <scope>NUCLEOTIDE SEQUENCE [LARGE SCALE GENOMIC DNA]</scope>
    <source>
        <strain evidence="2 3">CBS 129021</strain>
    </source>
</reference>
<name>A0A1Y2DYE6_9PEZI</name>